<evidence type="ECO:0000256" key="3">
    <source>
        <dbReference type="ARBA" id="ARBA00022448"/>
    </source>
</evidence>
<dbReference type="Gene3D" id="3.40.50.300">
    <property type="entry name" value="P-loop containing nucleotide triphosphate hydrolases"/>
    <property type="match status" value="2"/>
</dbReference>
<feature type="domain" description="ABC transporter" evidence="9">
    <location>
        <begin position="3"/>
        <end position="242"/>
    </location>
</feature>
<gene>
    <name evidence="10" type="ORF">HXL70_03865</name>
</gene>
<comment type="similarity">
    <text evidence="2">Belongs to the ABC transporter superfamily.</text>
</comment>
<keyword evidence="7" id="KW-1278">Translocase</keyword>
<dbReference type="PANTHER" id="PTHR43553:SF27">
    <property type="entry name" value="ENERGY-COUPLING FACTOR TRANSPORTER ATP-BINDING PROTEIN ECFA2"/>
    <property type="match status" value="1"/>
</dbReference>
<keyword evidence="5" id="KW-0547">Nucleotide-binding</keyword>
<keyword evidence="3" id="KW-0813">Transport</keyword>
<dbReference type="InterPro" id="IPR027417">
    <property type="entry name" value="P-loop_NTPase"/>
</dbReference>
<sequence length="545" mass="60782">MILDIQNVSCRYTSREKDTFTGVNLRIEEGEMVLIAGRSGCGKSTLVKAVTGLLDKEDGSIDGKIFLDGKDTAAMSAEEIGVLVGTVYQTPDDQIFAMTVADEVGFALENRGIEASAVKEKVKEVLARTGLDGMEERSIHELSGGQRQRLALASVLVTKPKLLILDEPVSQMNPQGVQSFLELLVSLQREEHMTIVVVEHRVNELAAWFPRLCIMHKGHFVYDGLMDESWYVLDQNDGYGIREPQSVKLGRFMKLEKLSYSLRKTAEEIKRAGIKFQKSIEPCIVEDSSDKLILEGKNITYRYPGADSDTLNGLNFKIKKGSINALMGFNGAGKSTLMNILSGLEEPSSGEILIHGKSIGKRREYIGYMLQEADLMLLNDSVREELLWNNKTMTEKELDILLHKLHVYHYRDDFPLALSKGQRLRVVLGALLSRRDNELLLLDEPTTGQDKKSLESLSMLLSYAAEQGKTIFFCTHDIELASSLADRIFVLAQGHFVAVGAPHEIFSNKEVLRMGGLSIPPMLELSEYLGIDPCITVKEVMRHVL</sequence>
<dbReference type="InterPro" id="IPR003593">
    <property type="entry name" value="AAA+_ATPase"/>
</dbReference>
<dbReference type="PROSITE" id="PS00211">
    <property type="entry name" value="ABC_TRANSPORTER_1"/>
    <property type="match status" value="1"/>
</dbReference>
<dbReference type="AlphaFoldDB" id="A0A930FQX4"/>
<dbReference type="InterPro" id="IPR003439">
    <property type="entry name" value="ABC_transporter-like_ATP-bd"/>
</dbReference>
<dbReference type="InterPro" id="IPR015856">
    <property type="entry name" value="ABC_transpr_CbiO/EcfA_su"/>
</dbReference>
<protein>
    <submittedName>
        <fullName evidence="10">ATP-binding cassette domain-containing protein</fullName>
    </submittedName>
</protein>
<evidence type="ECO:0000256" key="5">
    <source>
        <dbReference type="ARBA" id="ARBA00022741"/>
    </source>
</evidence>
<keyword evidence="8" id="KW-0472">Membrane</keyword>
<dbReference type="InterPro" id="IPR050095">
    <property type="entry name" value="ECF_ABC_transporter_ATP-bd"/>
</dbReference>
<evidence type="ECO:0000256" key="4">
    <source>
        <dbReference type="ARBA" id="ARBA00022475"/>
    </source>
</evidence>
<dbReference type="EMBL" id="JABZMK010000012">
    <property type="protein sequence ID" value="MBF1129167.1"/>
    <property type="molecule type" value="Genomic_DNA"/>
</dbReference>
<evidence type="ECO:0000259" key="9">
    <source>
        <dbReference type="PROSITE" id="PS50893"/>
    </source>
</evidence>
<feature type="domain" description="ABC transporter" evidence="9">
    <location>
        <begin position="294"/>
        <end position="518"/>
    </location>
</feature>
<dbReference type="GO" id="GO:0005524">
    <property type="term" value="F:ATP binding"/>
    <property type="evidence" value="ECO:0007669"/>
    <property type="project" value="UniProtKB-KW"/>
</dbReference>
<evidence type="ECO:0000313" key="11">
    <source>
        <dbReference type="Proteomes" id="UP000757890"/>
    </source>
</evidence>
<comment type="subcellular location">
    <subcellularLocation>
        <location evidence="1">Cell membrane</location>
        <topology evidence="1">Peripheral membrane protein</topology>
    </subcellularLocation>
</comment>
<dbReference type="Pfam" id="PF00005">
    <property type="entry name" value="ABC_tran"/>
    <property type="match status" value="2"/>
</dbReference>
<dbReference type="SMART" id="SM00382">
    <property type="entry name" value="AAA"/>
    <property type="match status" value="2"/>
</dbReference>
<dbReference type="GO" id="GO:0042626">
    <property type="term" value="F:ATPase-coupled transmembrane transporter activity"/>
    <property type="evidence" value="ECO:0007669"/>
    <property type="project" value="TreeGrafter"/>
</dbReference>
<evidence type="ECO:0000256" key="2">
    <source>
        <dbReference type="ARBA" id="ARBA00005417"/>
    </source>
</evidence>
<evidence type="ECO:0000256" key="1">
    <source>
        <dbReference type="ARBA" id="ARBA00004202"/>
    </source>
</evidence>
<dbReference type="CDD" id="cd03225">
    <property type="entry name" value="ABC_cobalt_CbiO_domain1"/>
    <property type="match status" value="2"/>
</dbReference>
<comment type="caution">
    <text evidence="10">The sequence shown here is derived from an EMBL/GenBank/DDBJ whole genome shotgun (WGS) entry which is preliminary data.</text>
</comment>
<keyword evidence="4" id="KW-1003">Cell membrane</keyword>
<dbReference type="GO" id="GO:0016887">
    <property type="term" value="F:ATP hydrolysis activity"/>
    <property type="evidence" value="ECO:0007669"/>
    <property type="project" value="InterPro"/>
</dbReference>
<organism evidence="10 11">
    <name type="scientific">Dialister invisus</name>
    <dbReference type="NCBI Taxonomy" id="218538"/>
    <lineage>
        <taxon>Bacteria</taxon>
        <taxon>Bacillati</taxon>
        <taxon>Bacillota</taxon>
        <taxon>Negativicutes</taxon>
        <taxon>Veillonellales</taxon>
        <taxon>Veillonellaceae</taxon>
        <taxon>Dialister</taxon>
    </lineage>
</organism>
<evidence type="ECO:0000313" key="10">
    <source>
        <dbReference type="EMBL" id="MBF1129167.1"/>
    </source>
</evidence>
<dbReference type="PROSITE" id="PS50893">
    <property type="entry name" value="ABC_TRANSPORTER_2"/>
    <property type="match status" value="2"/>
</dbReference>
<dbReference type="PANTHER" id="PTHR43553">
    <property type="entry name" value="HEAVY METAL TRANSPORTER"/>
    <property type="match status" value="1"/>
</dbReference>
<dbReference type="SUPFAM" id="SSF52540">
    <property type="entry name" value="P-loop containing nucleoside triphosphate hydrolases"/>
    <property type="match status" value="2"/>
</dbReference>
<reference evidence="10" key="1">
    <citation type="submission" date="2020-04" db="EMBL/GenBank/DDBJ databases">
        <title>Deep metagenomics examines the oral microbiome during advanced dental caries in children, revealing novel taxa and co-occurrences with host molecules.</title>
        <authorList>
            <person name="Baker J.L."/>
            <person name="Morton J.T."/>
            <person name="Dinis M."/>
            <person name="Alvarez R."/>
            <person name="Tran N.C."/>
            <person name="Knight R."/>
            <person name="Edlund A."/>
        </authorList>
    </citation>
    <scope>NUCLEOTIDE SEQUENCE</scope>
    <source>
        <strain evidence="10">JCVI_32_bin.14</strain>
    </source>
</reference>
<keyword evidence="6 10" id="KW-0067">ATP-binding</keyword>
<evidence type="ECO:0000256" key="7">
    <source>
        <dbReference type="ARBA" id="ARBA00022967"/>
    </source>
</evidence>
<evidence type="ECO:0000256" key="8">
    <source>
        <dbReference type="ARBA" id="ARBA00023136"/>
    </source>
</evidence>
<name>A0A930FQX4_9FIRM</name>
<accession>A0A930FQX4</accession>
<proteinExistence type="inferred from homology"/>
<dbReference type="InterPro" id="IPR017871">
    <property type="entry name" value="ABC_transporter-like_CS"/>
</dbReference>
<evidence type="ECO:0000256" key="6">
    <source>
        <dbReference type="ARBA" id="ARBA00022840"/>
    </source>
</evidence>
<dbReference type="GO" id="GO:0043190">
    <property type="term" value="C:ATP-binding cassette (ABC) transporter complex"/>
    <property type="evidence" value="ECO:0007669"/>
    <property type="project" value="TreeGrafter"/>
</dbReference>
<dbReference type="Proteomes" id="UP000757890">
    <property type="component" value="Unassembled WGS sequence"/>
</dbReference>